<comment type="similarity">
    <text evidence="3">Belongs to the flagella basal body rod proteins family.</text>
</comment>
<evidence type="ECO:0000256" key="2">
    <source>
        <dbReference type="ARBA" id="ARBA00004613"/>
    </source>
</evidence>
<dbReference type="Proteomes" id="UP000301751">
    <property type="component" value="Unassembled WGS sequence"/>
</dbReference>
<accession>A0A480AT66</accession>
<keyword evidence="11" id="KW-0966">Cell projection</keyword>
<keyword evidence="5" id="KW-0964">Secreted</keyword>
<proteinExistence type="inferred from homology"/>
<name>A0A480AT66_9BURK</name>
<evidence type="ECO:0000256" key="3">
    <source>
        <dbReference type="ARBA" id="ARBA00009677"/>
    </source>
</evidence>
<dbReference type="PANTHER" id="PTHR30033:SF1">
    <property type="entry name" value="FLAGELLAR HOOK-ASSOCIATED PROTEIN 1"/>
    <property type="match status" value="1"/>
</dbReference>
<keyword evidence="11" id="KW-0969">Cilium</keyword>
<dbReference type="InterPro" id="IPR010930">
    <property type="entry name" value="Flg_bb/hook_C_dom"/>
</dbReference>
<dbReference type="Pfam" id="PF06429">
    <property type="entry name" value="Flg_bbr_C"/>
    <property type="match status" value="1"/>
</dbReference>
<dbReference type="PROSITE" id="PS00588">
    <property type="entry name" value="FLAGELLA_BB_ROD"/>
    <property type="match status" value="1"/>
</dbReference>
<feature type="domain" description="Flagellar basal body rod protein N-terminal" evidence="8">
    <location>
        <begin position="10"/>
        <end position="36"/>
    </location>
</feature>
<keyword evidence="11" id="KW-0282">Flagellum</keyword>
<feature type="signal peptide" evidence="7">
    <location>
        <begin position="1"/>
        <end position="16"/>
    </location>
</feature>
<dbReference type="GO" id="GO:0009424">
    <property type="term" value="C:bacterial-type flagellum hook"/>
    <property type="evidence" value="ECO:0007669"/>
    <property type="project" value="InterPro"/>
</dbReference>
<protein>
    <recommendedName>
        <fullName evidence="4">Flagellar hook-associated protein 1</fullName>
    </recommendedName>
</protein>
<dbReference type="Pfam" id="PF00460">
    <property type="entry name" value="Flg_bb_rod"/>
    <property type="match status" value="1"/>
</dbReference>
<comment type="caution">
    <text evidence="11">The sequence shown here is derived from an EMBL/GenBank/DDBJ whole genome shotgun (WGS) entry which is preliminary data.</text>
</comment>
<dbReference type="InterPro" id="IPR053927">
    <property type="entry name" value="FlgK_helical"/>
</dbReference>
<feature type="domain" description="Flagellar basal-body/hook protein C-terminal" evidence="9">
    <location>
        <begin position="599"/>
        <end position="634"/>
    </location>
</feature>
<feature type="domain" description="Flagellar hook-associated protein FlgK helical" evidence="10">
    <location>
        <begin position="94"/>
        <end position="327"/>
    </location>
</feature>
<dbReference type="OrthoDB" id="9802553at2"/>
<dbReference type="GO" id="GO:0044780">
    <property type="term" value="P:bacterial-type flagellum assembly"/>
    <property type="evidence" value="ECO:0007669"/>
    <property type="project" value="InterPro"/>
</dbReference>
<dbReference type="PANTHER" id="PTHR30033">
    <property type="entry name" value="FLAGELLAR HOOK-ASSOCIATED PROTEIN 1"/>
    <property type="match status" value="1"/>
</dbReference>
<evidence type="ECO:0000259" key="8">
    <source>
        <dbReference type="Pfam" id="PF00460"/>
    </source>
</evidence>
<sequence length="639" mass="65569">MTTTSLLSLGSSALYAANAQLLTTSNNIANANTPGYSRQSVELATAGSAYNGSGYFGRGVTVSTVTRAANMFLSQQAVATGSAAAADGVRRDMLQQLEKVFAGGEAGLGHAATQIFNAFADVAANPSDLAARQAVLGRLEDFASLVRSSSDQIEALQANLVHDVQGGLSEVNTLAREMASLNLSIAAATNRGHSPNELLDQRDELVRRIGAQMQVQTVLAPDQTMAVYVGSGQTLVLGGASFKLVPQADTHDSSRIGVAIDINGQLTQLPTEAIGEGQVAGLLRFQRDDLAEARSRLGQLVSGLGLALNDQQALGLDLSGQPGSPLFRIQGPQVLPAGTNARDGGGGFVADVGISIADPSALVASEYLLEPDPASDGQYTLTRLVDGKVFPPLYNGDTVDGFALAIGDNAPAAGESFLLKPVSNAAAGITVVLKNPRGLAAANPLTGVVNPANTGTATIAALTVEAPPAAGYQPLTLRFTDDAGNYELLDADSTPLATGTHTAGVPIRHDGVALSLNGLPRSGDRISLSPTSHPAASNGNALRFDNLANRGLIDGVTVGDAYANVLADVGVRVQGAVASADNTATVAARARAELSTDVGVNLDEEAARLIQFQQSYQAAAKMLQTAQTLFDALLASVSR</sequence>
<dbReference type="SUPFAM" id="SSF64518">
    <property type="entry name" value="Phase 1 flagellin"/>
    <property type="match status" value="1"/>
</dbReference>
<dbReference type="GO" id="GO:0005198">
    <property type="term" value="F:structural molecule activity"/>
    <property type="evidence" value="ECO:0007669"/>
    <property type="project" value="InterPro"/>
</dbReference>
<evidence type="ECO:0000259" key="10">
    <source>
        <dbReference type="Pfam" id="PF22638"/>
    </source>
</evidence>
<dbReference type="Pfam" id="PF22638">
    <property type="entry name" value="FlgK_D1"/>
    <property type="match status" value="1"/>
</dbReference>
<gene>
    <name evidence="11" type="primary">flgK</name>
    <name evidence="11" type="ORF">AQPW35_39700</name>
</gene>
<keyword evidence="12" id="KW-1185">Reference proteome</keyword>
<comment type="subcellular location">
    <subcellularLocation>
        <location evidence="1">Bacterial flagellum</location>
    </subcellularLocation>
    <subcellularLocation>
        <location evidence="2">Secreted</location>
    </subcellularLocation>
</comment>
<dbReference type="PRINTS" id="PR01005">
    <property type="entry name" value="FLGHOOKAP1"/>
</dbReference>
<keyword evidence="6" id="KW-0975">Bacterial flagellum</keyword>
<dbReference type="InterPro" id="IPR001444">
    <property type="entry name" value="Flag_bb_rod_N"/>
</dbReference>
<dbReference type="InterPro" id="IPR019776">
    <property type="entry name" value="Flagellar_basal_body_rod_CS"/>
</dbReference>
<evidence type="ECO:0000256" key="4">
    <source>
        <dbReference type="ARBA" id="ARBA00016244"/>
    </source>
</evidence>
<dbReference type="EMBL" id="BJCL01000012">
    <property type="protein sequence ID" value="GCL64889.1"/>
    <property type="molecule type" value="Genomic_DNA"/>
</dbReference>
<keyword evidence="7" id="KW-0732">Signal</keyword>
<feature type="chain" id="PRO_5019713507" description="Flagellar hook-associated protein 1" evidence="7">
    <location>
        <begin position="17"/>
        <end position="639"/>
    </location>
</feature>
<evidence type="ECO:0000256" key="1">
    <source>
        <dbReference type="ARBA" id="ARBA00004365"/>
    </source>
</evidence>
<dbReference type="GO" id="GO:0005576">
    <property type="term" value="C:extracellular region"/>
    <property type="evidence" value="ECO:0007669"/>
    <property type="project" value="UniProtKB-SubCell"/>
</dbReference>
<evidence type="ECO:0000313" key="11">
    <source>
        <dbReference type="EMBL" id="GCL64889.1"/>
    </source>
</evidence>
<evidence type="ECO:0000256" key="5">
    <source>
        <dbReference type="ARBA" id="ARBA00022525"/>
    </source>
</evidence>
<reference evidence="12" key="1">
    <citation type="submission" date="2019-03" db="EMBL/GenBank/DDBJ databases">
        <title>Aquabacterium pictum sp.nov., the first bacteriochlorophyll a-containing freshwater bacterium in the genus Aquabacterium of the class Betaproteobacteria.</title>
        <authorList>
            <person name="Hirose S."/>
            <person name="Tank M."/>
            <person name="Hara E."/>
            <person name="Tamaki H."/>
            <person name="Takaichi S."/>
            <person name="Haruta S."/>
            <person name="Hanada S."/>
        </authorList>
    </citation>
    <scope>NUCLEOTIDE SEQUENCE [LARGE SCALE GENOMIC DNA]</scope>
    <source>
        <strain evidence="12">W35</strain>
    </source>
</reference>
<evidence type="ECO:0000256" key="7">
    <source>
        <dbReference type="SAM" id="SignalP"/>
    </source>
</evidence>
<dbReference type="RefSeq" id="WP_137734612.1">
    <property type="nucleotide sequence ID" value="NZ_BJCL01000012.1"/>
</dbReference>
<evidence type="ECO:0000259" key="9">
    <source>
        <dbReference type="Pfam" id="PF06429"/>
    </source>
</evidence>
<organism evidence="11 12">
    <name type="scientific">Pseudaquabacterium pictum</name>
    <dbReference type="NCBI Taxonomy" id="2315236"/>
    <lineage>
        <taxon>Bacteria</taxon>
        <taxon>Pseudomonadati</taxon>
        <taxon>Pseudomonadota</taxon>
        <taxon>Betaproteobacteria</taxon>
        <taxon>Burkholderiales</taxon>
        <taxon>Sphaerotilaceae</taxon>
        <taxon>Pseudaquabacterium</taxon>
    </lineage>
</organism>
<evidence type="ECO:0000256" key="6">
    <source>
        <dbReference type="ARBA" id="ARBA00023143"/>
    </source>
</evidence>
<dbReference type="NCBIfam" id="TIGR02492">
    <property type="entry name" value="flgK_ends"/>
    <property type="match status" value="1"/>
</dbReference>
<dbReference type="AlphaFoldDB" id="A0A480AT66"/>
<dbReference type="InterPro" id="IPR002371">
    <property type="entry name" value="FlgK"/>
</dbReference>
<evidence type="ECO:0000313" key="12">
    <source>
        <dbReference type="Proteomes" id="UP000301751"/>
    </source>
</evidence>